<dbReference type="InterPro" id="IPR018691">
    <property type="entry name" value="DUF2188"/>
</dbReference>
<keyword evidence="3" id="KW-1185">Reference proteome</keyword>
<dbReference type="RefSeq" id="WP_165278832.1">
    <property type="nucleotide sequence ID" value="NZ_BAABGS010000075.1"/>
</dbReference>
<dbReference type="Pfam" id="PF09954">
    <property type="entry name" value="DUF2188"/>
    <property type="match status" value="1"/>
</dbReference>
<evidence type="ECO:0000313" key="3">
    <source>
        <dbReference type="Proteomes" id="UP001597373"/>
    </source>
</evidence>
<proteinExistence type="predicted"/>
<protein>
    <submittedName>
        <fullName evidence="2">DUF2188 domain-containing protein</fullName>
    </submittedName>
</protein>
<organism evidence="2 3">
    <name type="scientific">Chelativorans composti</name>
    <dbReference type="NCBI Taxonomy" id="768533"/>
    <lineage>
        <taxon>Bacteria</taxon>
        <taxon>Pseudomonadati</taxon>
        <taxon>Pseudomonadota</taxon>
        <taxon>Alphaproteobacteria</taxon>
        <taxon>Hyphomicrobiales</taxon>
        <taxon>Phyllobacteriaceae</taxon>
        <taxon>Chelativorans</taxon>
    </lineage>
</organism>
<comment type="caution">
    <text evidence="2">The sequence shown here is derived from an EMBL/GenBank/DDBJ whole genome shotgun (WGS) entry which is preliminary data.</text>
</comment>
<sequence>MRLALFFAGVWGLLALLRRDYRKRHPRRLLSDQRPEKAARVVYEVVEHDGGWAYKVGDVYSESFPTRHEAVIAAQNAADAHELIGDDAHIEYQDDRGRWHEDEISGFDRPEAEVDSRTGAGSP</sequence>
<dbReference type="Proteomes" id="UP001597373">
    <property type="component" value="Unassembled WGS sequence"/>
</dbReference>
<gene>
    <name evidence="2" type="ORF">ACFSMZ_09935</name>
</gene>
<evidence type="ECO:0000256" key="1">
    <source>
        <dbReference type="SAM" id="MobiDB-lite"/>
    </source>
</evidence>
<evidence type="ECO:0000313" key="2">
    <source>
        <dbReference type="EMBL" id="MFD2260083.1"/>
    </source>
</evidence>
<feature type="region of interest" description="Disordered" evidence="1">
    <location>
        <begin position="101"/>
        <end position="123"/>
    </location>
</feature>
<name>A0ABW5DG46_9HYPH</name>
<accession>A0ABW5DG46</accession>
<feature type="compositionally biased region" description="Basic and acidic residues" evidence="1">
    <location>
        <begin position="101"/>
        <end position="116"/>
    </location>
</feature>
<reference evidence="3" key="1">
    <citation type="journal article" date="2019" name="Int. J. Syst. Evol. Microbiol.">
        <title>The Global Catalogue of Microorganisms (GCM) 10K type strain sequencing project: providing services to taxonomists for standard genome sequencing and annotation.</title>
        <authorList>
            <consortium name="The Broad Institute Genomics Platform"/>
            <consortium name="The Broad Institute Genome Sequencing Center for Infectious Disease"/>
            <person name="Wu L."/>
            <person name="Ma J."/>
        </authorList>
    </citation>
    <scope>NUCLEOTIDE SEQUENCE [LARGE SCALE GENOMIC DNA]</scope>
    <source>
        <strain evidence="3">KCTC 23707</strain>
    </source>
</reference>
<dbReference type="EMBL" id="JBHUIR010000034">
    <property type="protein sequence ID" value="MFD2260083.1"/>
    <property type="molecule type" value="Genomic_DNA"/>
</dbReference>